<accession>A0A0V1MFN0</accession>
<evidence type="ECO:0000256" key="1">
    <source>
        <dbReference type="SAM" id="Phobius"/>
    </source>
</evidence>
<sequence length="107" mass="12289">MFPIENFMAFSIRKQYHSLKKNLHYIIVEIVAAGFLILKGLVQILTAEMSARLKEMLPRKLKSENSSNYLYPFLRLLTVEQDNTEPVVQEMDAGKTMVRGAERSRAA</sequence>
<dbReference type="EMBL" id="JYDO01000117">
    <property type="protein sequence ID" value="KRZ70272.1"/>
    <property type="molecule type" value="Genomic_DNA"/>
</dbReference>
<comment type="caution">
    <text evidence="2">The sequence shown here is derived from an EMBL/GenBank/DDBJ whole genome shotgun (WGS) entry which is preliminary data.</text>
</comment>
<keyword evidence="1" id="KW-0812">Transmembrane</keyword>
<keyword evidence="1" id="KW-0472">Membrane</keyword>
<dbReference type="Proteomes" id="UP000054843">
    <property type="component" value="Unassembled WGS sequence"/>
</dbReference>
<dbReference type="AlphaFoldDB" id="A0A0V1MFN0"/>
<evidence type="ECO:0000313" key="3">
    <source>
        <dbReference type="Proteomes" id="UP000054843"/>
    </source>
</evidence>
<organism evidence="2 3">
    <name type="scientific">Trichinella papuae</name>
    <dbReference type="NCBI Taxonomy" id="268474"/>
    <lineage>
        <taxon>Eukaryota</taxon>
        <taxon>Metazoa</taxon>
        <taxon>Ecdysozoa</taxon>
        <taxon>Nematoda</taxon>
        <taxon>Enoplea</taxon>
        <taxon>Dorylaimia</taxon>
        <taxon>Trichinellida</taxon>
        <taxon>Trichinellidae</taxon>
        <taxon>Trichinella</taxon>
    </lineage>
</organism>
<reference evidence="2 3" key="1">
    <citation type="submission" date="2015-01" db="EMBL/GenBank/DDBJ databases">
        <title>Evolution of Trichinella species and genotypes.</title>
        <authorList>
            <person name="Korhonen P.K."/>
            <person name="Edoardo P."/>
            <person name="Giuseppe L.R."/>
            <person name="Gasser R.B."/>
        </authorList>
    </citation>
    <scope>NUCLEOTIDE SEQUENCE [LARGE SCALE GENOMIC DNA]</scope>
    <source>
        <strain evidence="2">ISS1980</strain>
    </source>
</reference>
<keyword evidence="3" id="KW-1185">Reference proteome</keyword>
<proteinExistence type="predicted"/>
<keyword evidence="1" id="KW-1133">Transmembrane helix</keyword>
<name>A0A0V1MFN0_9BILA</name>
<evidence type="ECO:0000313" key="2">
    <source>
        <dbReference type="EMBL" id="KRZ70272.1"/>
    </source>
</evidence>
<feature type="transmembrane region" description="Helical" evidence="1">
    <location>
        <begin position="23"/>
        <end position="46"/>
    </location>
</feature>
<gene>
    <name evidence="2" type="ORF">T10_12205</name>
</gene>
<protein>
    <submittedName>
        <fullName evidence="2">Uncharacterized protein</fullName>
    </submittedName>
</protein>